<proteinExistence type="predicted"/>
<dbReference type="KEGG" id="pfj:MYCFIDRAFT_174066"/>
<name>M3AKY9_PSEFD</name>
<protein>
    <submittedName>
        <fullName evidence="1">Uncharacterized protein</fullName>
    </submittedName>
</protein>
<evidence type="ECO:0000313" key="2">
    <source>
        <dbReference type="Proteomes" id="UP000016932"/>
    </source>
</evidence>
<dbReference type="Proteomes" id="UP000016932">
    <property type="component" value="Unassembled WGS sequence"/>
</dbReference>
<dbReference type="VEuPathDB" id="FungiDB:MYCFIDRAFT_174066"/>
<dbReference type="GeneID" id="19333122"/>
<dbReference type="RefSeq" id="XP_007925678.1">
    <property type="nucleotide sequence ID" value="XM_007927487.1"/>
</dbReference>
<sequence>MRTSFDSTGCCATVRHAPERKPEVTSTGSSCRAKHEWEIFSWDAARPSRFAKAAGLRKEDDIPFIIDRTAVPPRGSTCVLVQIYICA</sequence>
<accession>M3AKY9</accession>
<organism evidence="1 2">
    <name type="scientific">Pseudocercospora fijiensis (strain CIRAD86)</name>
    <name type="common">Black leaf streak disease fungus</name>
    <name type="synonym">Mycosphaerella fijiensis</name>
    <dbReference type="NCBI Taxonomy" id="383855"/>
    <lineage>
        <taxon>Eukaryota</taxon>
        <taxon>Fungi</taxon>
        <taxon>Dikarya</taxon>
        <taxon>Ascomycota</taxon>
        <taxon>Pezizomycotina</taxon>
        <taxon>Dothideomycetes</taxon>
        <taxon>Dothideomycetidae</taxon>
        <taxon>Mycosphaerellales</taxon>
        <taxon>Mycosphaerellaceae</taxon>
        <taxon>Pseudocercospora</taxon>
    </lineage>
</organism>
<dbReference type="EMBL" id="KB446557">
    <property type="protein sequence ID" value="EME85236.1"/>
    <property type="molecule type" value="Genomic_DNA"/>
</dbReference>
<reference evidence="1 2" key="1">
    <citation type="journal article" date="2012" name="PLoS Pathog.">
        <title>Diverse lifestyles and strategies of plant pathogenesis encoded in the genomes of eighteen Dothideomycetes fungi.</title>
        <authorList>
            <person name="Ohm R.A."/>
            <person name="Feau N."/>
            <person name="Henrissat B."/>
            <person name="Schoch C.L."/>
            <person name="Horwitz B.A."/>
            <person name="Barry K.W."/>
            <person name="Condon B.J."/>
            <person name="Copeland A.C."/>
            <person name="Dhillon B."/>
            <person name="Glaser F."/>
            <person name="Hesse C.N."/>
            <person name="Kosti I."/>
            <person name="LaButti K."/>
            <person name="Lindquist E.A."/>
            <person name="Lucas S."/>
            <person name="Salamov A.A."/>
            <person name="Bradshaw R.E."/>
            <person name="Ciuffetti L."/>
            <person name="Hamelin R.C."/>
            <person name="Kema G.H.J."/>
            <person name="Lawrence C."/>
            <person name="Scott J.A."/>
            <person name="Spatafora J.W."/>
            <person name="Turgeon B.G."/>
            <person name="de Wit P.J.G.M."/>
            <person name="Zhong S."/>
            <person name="Goodwin S.B."/>
            <person name="Grigoriev I.V."/>
        </authorList>
    </citation>
    <scope>NUCLEOTIDE SEQUENCE [LARGE SCALE GENOMIC DNA]</scope>
    <source>
        <strain evidence="1 2">CIRAD86</strain>
    </source>
</reference>
<dbReference type="AlphaFoldDB" id="M3AKY9"/>
<dbReference type="HOGENOM" id="CLU_2484278_0_0_1"/>
<keyword evidence="2" id="KW-1185">Reference proteome</keyword>
<gene>
    <name evidence="1" type="ORF">MYCFIDRAFT_174066</name>
</gene>
<evidence type="ECO:0000313" key="1">
    <source>
        <dbReference type="EMBL" id="EME85236.1"/>
    </source>
</evidence>